<evidence type="ECO:0000256" key="7">
    <source>
        <dbReference type="ARBA" id="ARBA00022723"/>
    </source>
</evidence>
<keyword evidence="14 15" id="KW-0998">Cell outer membrane</keyword>
<dbReference type="Proteomes" id="UP001500279">
    <property type="component" value="Unassembled WGS sequence"/>
</dbReference>
<keyword evidence="9 15" id="KW-0378">Hydrolase</keyword>
<evidence type="ECO:0000256" key="11">
    <source>
        <dbReference type="ARBA" id="ARBA00022963"/>
    </source>
</evidence>
<dbReference type="Gene3D" id="2.40.230.10">
    <property type="entry name" value="Phospholipase A1"/>
    <property type="match status" value="1"/>
</dbReference>
<dbReference type="PRINTS" id="PR01486">
    <property type="entry name" value="PHPHLIPASEA1"/>
</dbReference>
<dbReference type="InterPro" id="IPR036541">
    <property type="entry name" value="PLipase_A1_sf"/>
</dbReference>
<evidence type="ECO:0000256" key="5">
    <source>
        <dbReference type="ARBA" id="ARBA00022452"/>
    </source>
</evidence>
<comment type="caution">
    <text evidence="16">The sequence shown here is derived from an EMBL/GenBank/DDBJ whole genome shotgun (WGS) entry which is preliminary data.</text>
</comment>
<dbReference type="EMBL" id="BAAAEW010000018">
    <property type="protein sequence ID" value="GAA0753292.1"/>
    <property type="molecule type" value="Genomic_DNA"/>
</dbReference>
<protein>
    <recommendedName>
        <fullName evidence="15">Phospholipase A1</fullName>
        <ecNumber evidence="15">3.1.1.32</ecNumber>
        <ecNumber evidence="15">3.1.1.4</ecNumber>
    </recommendedName>
    <alternativeName>
        <fullName evidence="15">Phosphatidylcholine 1-acylhydrolase</fullName>
    </alternativeName>
</protein>
<evidence type="ECO:0000313" key="16">
    <source>
        <dbReference type="EMBL" id="GAA0753292.1"/>
    </source>
</evidence>
<accession>A0ABP3V9X5</accession>
<dbReference type="EC" id="3.1.1.4" evidence="15"/>
<dbReference type="SUPFAM" id="SSF56931">
    <property type="entry name" value="Outer membrane phospholipase A (OMPLA)"/>
    <property type="match status" value="1"/>
</dbReference>
<evidence type="ECO:0000256" key="12">
    <source>
        <dbReference type="ARBA" id="ARBA00023098"/>
    </source>
</evidence>
<comment type="catalytic activity">
    <reaction evidence="2 15">
        <text>a 1,2-diacyl-sn-glycero-3-phosphocholine + H2O = a 1-acyl-sn-glycero-3-phosphocholine + a fatty acid + H(+)</text>
        <dbReference type="Rhea" id="RHEA:15801"/>
        <dbReference type="ChEBI" id="CHEBI:15377"/>
        <dbReference type="ChEBI" id="CHEBI:15378"/>
        <dbReference type="ChEBI" id="CHEBI:28868"/>
        <dbReference type="ChEBI" id="CHEBI:57643"/>
        <dbReference type="ChEBI" id="CHEBI:58168"/>
        <dbReference type="EC" id="3.1.1.4"/>
    </reaction>
</comment>
<evidence type="ECO:0000256" key="9">
    <source>
        <dbReference type="ARBA" id="ARBA00022801"/>
    </source>
</evidence>
<evidence type="ECO:0000256" key="4">
    <source>
        <dbReference type="ARBA" id="ARBA00011702"/>
    </source>
</evidence>
<keyword evidence="7 15" id="KW-0479">Metal-binding</keyword>
<keyword evidence="5" id="KW-1134">Transmembrane beta strand</keyword>
<comment type="subcellular location">
    <subcellularLocation>
        <location evidence="15">Cell outer membrane</location>
        <topology evidence="15">Multi-pass membrane protein</topology>
    </subcellularLocation>
    <text evidence="15">One of the very few enzymes located there.</text>
</comment>
<dbReference type="CDD" id="cd00541">
    <property type="entry name" value="OMPLA"/>
    <property type="match status" value="1"/>
</dbReference>
<dbReference type="Pfam" id="PF02253">
    <property type="entry name" value="PLA1"/>
    <property type="match status" value="1"/>
</dbReference>
<sequence>MPWPPAPSATIPPSRQPGRRLLAGAIGAVLPWFAQAQSLADCAALTDDARRLACYDTFARGSAAPAAPADTKPAPVPLPVRNEPSALQQVATAPSGQGLAAADYLTKFWELEPSAKRGTFVVRTYQPNALLPAHYSNNINRLPASPTHPSDGVQQPYKSTEAALQLSLRAKVLEDALLPNADLWVAFSQKSIWQLWNSAESSPFRSSDYQPEVMYTVPISDKLGLLPSGWRWRMLQAGIAHESNGQPDPLSRSWNRAYLGTAFTRDDYALQAVFNHRLAETGTDDNPHITDYIGHTELSASWFPGVNTMQLVARTSFKSWSKGSLKLSWSHPVFSDKPDGLRWYVQAFTGYGETLLDYNHRQTSIGVGFTLFQL</sequence>
<evidence type="ECO:0000256" key="6">
    <source>
        <dbReference type="ARBA" id="ARBA00022692"/>
    </source>
</evidence>
<keyword evidence="17" id="KW-1185">Reference proteome</keyword>
<evidence type="ECO:0000256" key="14">
    <source>
        <dbReference type="ARBA" id="ARBA00023237"/>
    </source>
</evidence>
<comment type="similarity">
    <text evidence="3 15">Belongs to the phospholipase A1 family.</text>
</comment>
<name>A0ABP3V9X5_9BURK</name>
<comment type="function">
    <text evidence="15">Hydrolysis of phosphatidylcholine with phospholipase A2 (EC 3.1.1.4) and phospholipase A1 (EC 3.1.1.32) activities.</text>
</comment>
<reference evidence="17" key="1">
    <citation type="journal article" date="2019" name="Int. J. Syst. Evol. Microbiol.">
        <title>The Global Catalogue of Microorganisms (GCM) 10K type strain sequencing project: providing services to taxonomists for standard genome sequencing and annotation.</title>
        <authorList>
            <consortium name="The Broad Institute Genomics Platform"/>
            <consortium name="The Broad Institute Genome Sequencing Center for Infectious Disease"/>
            <person name="Wu L."/>
            <person name="Ma J."/>
        </authorList>
    </citation>
    <scope>NUCLEOTIDE SEQUENCE [LARGE SCALE GENOMIC DNA]</scope>
    <source>
        <strain evidence="17">JCM 15503</strain>
    </source>
</reference>
<evidence type="ECO:0000256" key="15">
    <source>
        <dbReference type="RuleBase" id="RU366027"/>
    </source>
</evidence>
<organism evidence="16 17">
    <name type="scientific">Ideonella azotifigens</name>
    <dbReference type="NCBI Taxonomy" id="513160"/>
    <lineage>
        <taxon>Bacteria</taxon>
        <taxon>Pseudomonadati</taxon>
        <taxon>Pseudomonadota</taxon>
        <taxon>Betaproteobacteria</taxon>
        <taxon>Burkholderiales</taxon>
        <taxon>Sphaerotilaceae</taxon>
        <taxon>Ideonella</taxon>
    </lineage>
</organism>
<evidence type="ECO:0000313" key="17">
    <source>
        <dbReference type="Proteomes" id="UP001500279"/>
    </source>
</evidence>
<keyword evidence="8" id="KW-0732">Signal</keyword>
<comment type="cofactor">
    <cofactor evidence="15">
        <name>Ca(2+)</name>
        <dbReference type="ChEBI" id="CHEBI:29108"/>
    </cofactor>
    <text evidence="15">Binds 1 Ca(2+) ion per monomer. In the dimeric form the Ca(2+) is bound by different amino acids with binding of each Ca(2+) shared with ligands coming from each monomer. The Ca(2+) ion may have a role in catalysis.</text>
</comment>
<evidence type="ECO:0000256" key="8">
    <source>
        <dbReference type="ARBA" id="ARBA00022729"/>
    </source>
</evidence>
<keyword evidence="13" id="KW-0472">Membrane</keyword>
<keyword evidence="6" id="KW-0812">Transmembrane</keyword>
<comment type="subunit">
    <text evidence="4 15">Homodimer; dimerization is reversible, and the dimeric form is the active one.</text>
</comment>
<gene>
    <name evidence="16" type="ORF">GCM10009107_28190</name>
</gene>
<keyword evidence="11 15" id="KW-0442">Lipid degradation</keyword>
<dbReference type="InterPro" id="IPR003187">
    <property type="entry name" value="PLipase_A1"/>
</dbReference>
<evidence type="ECO:0000256" key="2">
    <source>
        <dbReference type="ARBA" id="ARBA00001604"/>
    </source>
</evidence>
<keyword evidence="12 15" id="KW-0443">Lipid metabolism</keyword>
<comment type="catalytic activity">
    <reaction evidence="1 15">
        <text>a 1,2-diacyl-sn-glycero-3-phosphocholine + H2O = a 2-acyl-sn-glycero-3-phosphocholine + a fatty acid + H(+)</text>
        <dbReference type="Rhea" id="RHEA:18689"/>
        <dbReference type="ChEBI" id="CHEBI:15377"/>
        <dbReference type="ChEBI" id="CHEBI:15378"/>
        <dbReference type="ChEBI" id="CHEBI:28868"/>
        <dbReference type="ChEBI" id="CHEBI:57643"/>
        <dbReference type="ChEBI" id="CHEBI:57875"/>
        <dbReference type="EC" id="3.1.1.32"/>
    </reaction>
</comment>
<proteinExistence type="inferred from homology"/>
<dbReference type="EC" id="3.1.1.32" evidence="15"/>
<dbReference type="PANTHER" id="PTHR40457">
    <property type="entry name" value="PHOSPHOLIPASE A1"/>
    <property type="match status" value="1"/>
</dbReference>
<dbReference type="RefSeq" id="WP_231013108.1">
    <property type="nucleotide sequence ID" value="NZ_BAAAEW010000018.1"/>
</dbReference>
<evidence type="ECO:0000256" key="3">
    <source>
        <dbReference type="ARBA" id="ARBA00010525"/>
    </source>
</evidence>
<evidence type="ECO:0000256" key="13">
    <source>
        <dbReference type="ARBA" id="ARBA00023136"/>
    </source>
</evidence>
<evidence type="ECO:0000256" key="10">
    <source>
        <dbReference type="ARBA" id="ARBA00022837"/>
    </source>
</evidence>
<keyword evidence="10 15" id="KW-0106">Calcium</keyword>
<evidence type="ECO:0000256" key="1">
    <source>
        <dbReference type="ARBA" id="ARBA00000111"/>
    </source>
</evidence>
<dbReference type="PANTHER" id="PTHR40457:SF1">
    <property type="entry name" value="PHOSPHOLIPASE A1"/>
    <property type="match status" value="1"/>
</dbReference>